<dbReference type="Proteomes" id="UP000285750">
    <property type="component" value="Unassembled WGS sequence"/>
</dbReference>
<dbReference type="Proteomes" id="UP000722357">
    <property type="component" value="Unassembled WGS sequence"/>
</dbReference>
<organism evidence="5 12">
    <name type="scientific">Phocaeicola plebeius</name>
    <dbReference type="NCBI Taxonomy" id="310297"/>
    <lineage>
        <taxon>Bacteria</taxon>
        <taxon>Pseudomonadati</taxon>
        <taxon>Bacteroidota</taxon>
        <taxon>Bacteroidia</taxon>
        <taxon>Bacteroidales</taxon>
        <taxon>Bacteroidaceae</taxon>
        <taxon>Phocaeicola</taxon>
    </lineage>
</organism>
<dbReference type="AlphaFoldDB" id="A0A1Q6G6R5"/>
<evidence type="ECO:0000256" key="1">
    <source>
        <dbReference type="SAM" id="Phobius"/>
    </source>
</evidence>
<dbReference type="EMBL" id="MNQR01000051">
    <property type="protein sequence ID" value="OKZ06924.1"/>
    <property type="molecule type" value="Genomic_DNA"/>
</dbReference>
<reference evidence="2" key="4">
    <citation type="submission" date="2021-09" db="EMBL/GenBank/DDBJ databases">
        <authorList>
            <person name="Gilroy R."/>
        </authorList>
    </citation>
    <scope>NUCLEOTIDE SEQUENCE</scope>
    <source>
        <strain evidence="2">9794</strain>
    </source>
</reference>
<dbReference type="EMBL" id="QSTF01000003">
    <property type="protein sequence ID" value="RGM42552.1"/>
    <property type="molecule type" value="Genomic_DNA"/>
</dbReference>
<proteinExistence type="predicted"/>
<evidence type="ECO:0000313" key="12">
    <source>
        <dbReference type="Proteomes" id="UP000285750"/>
    </source>
</evidence>
<evidence type="ECO:0000313" key="3">
    <source>
        <dbReference type="EMBL" id="OKZ06924.1"/>
    </source>
</evidence>
<dbReference type="EMBL" id="QRQK01000009">
    <property type="protein sequence ID" value="RHM98199.1"/>
    <property type="molecule type" value="Genomic_DNA"/>
</dbReference>
<feature type="transmembrane region" description="Helical" evidence="1">
    <location>
        <begin position="48"/>
        <end position="70"/>
    </location>
</feature>
<evidence type="ECO:0000313" key="2">
    <source>
        <dbReference type="EMBL" id="HJF81253.1"/>
    </source>
</evidence>
<evidence type="ECO:0000313" key="6">
    <source>
        <dbReference type="EMBL" id="RHD53841.1"/>
    </source>
</evidence>
<accession>A0A1Q6G6R5</accession>
<dbReference type="EMBL" id="QSJG01000019">
    <property type="protein sequence ID" value="RHD53841.1"/>
    <property type="molecule type" value="Genomic_DNA"/>
</dbReference>
<dbReference type="GeneID" id="43186405"/>
<evidence type="ECO:0000313" key="10">
    <source>
        <dbReference type="Proteomes" id="UP000284361"/>
    </source>
</evidence>
<dbReference type="Proteomes" id="UP000285109">
    <property type="component" value="Unassembled WGS sequence"/>
</dbReference>
<evidence type="ECO:0000313" key="4">
    <source>
        <dbReference type="EMBL" id="RGM42552.1"/>
    </source>
</evidence>
<keyword evidence="1" id="KW-1133">Transmembrane helix</keyword>
<evidence type="ECO:0000313" key="7">
    <source>
        <dbReference type="EMBL" id="RHM98199.1"/>
    </source>
</evidence>
<protein>
    <submittedName>
        <fullName evidence="5">Uncharacterized protein</fullName>
    </submittedName>
</protein>
<dbReference type="Proteomes" id="UP000284361">
    <property type="component" value="Unassembled WGS sequence"/>
</dbReference>
<keyword evidence="1" id="KW-0812">Transmembrane</keyword>
<name>A0A1Q6G6R5_9BACT</name>
<dbReference type="Proteomes" id="UP000260780">
    <property type="component" value="Unassembled WGS sequence"/>
</dbReference>
<comment type="caution">
    <text evidence="5">The sequence shown here is derived from an EMBL/GenBank/DDBJ whole genome shotgun (WGS) entry which is preliminary data.</text>
</comment>
<reference evidence="3 8" key="1">
    <citation type="journal article" date="2016" name="Nat. Biotechnol.">
        <title>Measurement of bacterial replication rates in microbial communities.</title>
        <authorList>
            <person name="Brown C.T."/>
            <person name="Olm M.R."/>
            <person name="Thomas B.C."/>
            <person name="Banfield J.F."/>
        </authorList>
    </citation>
    <scope>NUCLEOTIDE SEQUENCE [LARGE SCALE GENOMIC DNA]</scope>
    <source>
        <strain evidence="3">45_130</strain>
    </source>
</reference>
<feature type="transmembrane region" description="Helical" evidence="1">
    <location>
        <begin position="12"/>
        <end position="42"/>
    </location>
</feature>
<dbReference type="Proteomes" id="UP000186685">
    <property type="component" value="Unassembled WGS sequence"/>
</dbReference>
<keyword evidence="1" id="KW-0472">Membrane</keyword>
<evidence type="ECO:0000313" key="5">
    <source>
        <dbReference type="EMBL" id="RGS10360.1"/>
    </source>
</evidence>
<dbReference type="EMBL" id="QRUY01000002">
    <property type="protein sequence ID" value="RGS10360.1"/>
    <property type="molecule type" value="Genomic_DNA"/>
</dbReference>
<reference evidence="9 10" key="2">
    <citation type="submission" date="2018-08" db="EMBL/GenBank/DDBJ databases">
        <title>A genome reference for cultivated species of the human gut microbiota.</title>
        <authorList>
            <person name="Zou Y."/>
            <person name="Xue W."/>
            <person name="Luo G."/>
        </authorList>
    </citation>
    <scope>NUCLEOTIDE SEQUENCE [LARGE SCALE GENOMIC DNA]</scope>
    <source>
        <strain evidence="5 12">AF24-16AC</strain>
        <strain evidence="7 11">AF31-28B-AC</strain>
        <strain evidence="6 10">AM31-10</strain>
        <strain evidence="4 9">OM08-14</strain>
    </source>
</reference>
<evidence type="ECO:0000313" key="11">
    <source>
        <dbReference type="Proteomes" id="UP000285109"/>
    </source>
</evidence>
<evidence type="ECO:0000313" key="9">
    <source>
        <dbReference type="Proteomes" id="UP000260780"/>
    </source>
</evidence>
<evidence type="ECO:0000313" key="8">
    <source>
        <dbReference type="Proteomes" id="UP000186685"/>
    </source>
</evidence>
<dbReference type="EMBL" id="DYWE01000064">
    <property type="protein sequence ID" value="HJF81253.1"/>
    <property type="molecule type" value="Genomic_DNA"/>
</dbReference>
<gene>
    <name evidence="3" type="ORF">BHV76_11105</name>
    <name evidence="6" type="ORF">DW789_10030</name>
    <name evidence="5" type="ORF">DWY14_01275</name>
    <name evidence="7" type="ORF">DWZ34_06275</name>
    <name evidence="4" type="ORF">DXC17_01965</name>
    <name evidence="2" type="ORF">K8V40_06325</name>
</gene>
<dbReference type="RefSeq" id="WP_007564347.1">
    <property type="nucleotide sequence ID" value="NZ_CABKPU010000002.1"/>
</dbReference>
<sequence>MKNNILITMGILVLLGVAVQGLFGIVAGVFLSAILGIIYGAVKKNKQFLRWSVIALTIDIICIILFYFCLIQSDM</sequence>
<reference evidence="2" key="3">
    <citation type="journal article" date="2021" name="PeerJ">
        <title>Extensive microbial diversity within the chicken gut microbiome revealed by metagenomics and culture.</title>
        <authorList>
            <person name="Gilroy R."/>
            <person name="Ravi A."/>
            <person name="Getino M."/>
            <person name="Pursley I."/>
            <person name="Horton D.L."/>
            <person name="Alikhan N.F."/>
            <person name="Baker D."/>
            <person name="Gharbi K."/>
            <person name="Hall N."/>
            <person name="Watson M."/>
            <person name="Adriaenssens E.M."/>
            <person name="Foster-Nyarko E."/>
            <person name="Jarju S."/>
            <person name="Secka A."/>
            <person name="Antonio M."/>
            <person name="Oren A."/>
            <person name="Chaudhuri R.R."/>
            <person name="La Ragione R."/>
            <person name="Hildebrand F."/>
            <person name="Pallen M.J."/>
        </authorList>
    </citation>
    <scope>NUCLEOTIDE SEQUENCE</scope>
    <source>
        <strain evidence="2">9794</strain>
    </source>
</reference>